<evidence type="ECO:0008006" key="5">
    <source>
        <dbReference type="Google" id="ProtNLM"/>
    </source>
</evidence>
<evidence type="ECO:0000313" key="3">
    <source>
        <dbReference type="Proteomes" id="UP000471293"/>
    </source>
</evidence>
<dbReference type="EMBL" id="JAHUVW010000001">
    <property type="protein sequence ID" value="MBV7671738.1"/>
    <property type="molecule type" value="Genomic_DNA"/>
</dbReference>
<dbReference type="RefSeq" id="WP_103490406.1">
    <property type="nucleotide sequence ID" value="NZ_CP109044.1"/>
</dbReference>
<dbReference type="GeneID" id="97293500"/>
<proteinExistence type="predicted"/>
<protein>
    <recommendedName>
        <fullName evidence="5">ESX-1 secretion-associated protein</fullName>
    </recommendedName>
</protein>
<dbReference type="Proteomes" id="UP000735541">
    <property type="component" value="Unassembled WGS sequence"/>
</dbReference>
<dbReference type="Proteomes" id="UP000471293">
    <property type="component" value="Unassembled WGS sequence"/>
</dbReference>
<reference evidence="1 4" key="2">
    <citation type="submission" date="2021-07" db="EMBL/GenBank/DDBJ databases">
        <title>Sequencing Streptomyces halstedii LGO-A4 genome an citrus endophytic actinomycete.</title>
        <authorList>
            <person name="Samborskyy M."/>
            <person name="Scott N."/>
            <person name="Deglau R."/>
            <person name="Dickens S."/>
            <person name="Oliveira L.G."/>
        </authorList>
    </citation>
    <scope>NUCLEOTIDE SEQUENCE [LARGE SCALE GENOMIC DNA]</scope>
    <source>
        <strain evidence="1 4">LGO-A4</strain>
    </source>
</reference>
<keyword evidence="4" id="KW-1185">Reference proteome</keyword>
<evidence type="ECO:0000313" key="4">
    <source>
        <dbReference type="Proteomes" id="UP000735541"/>
    </source>
</evidence>
<accession>A0A6N9TUN9</accession>
<comment type="caution">
    <text evidence="2">The sequence shown here is derived from an EMBL/GenBank/DDBJ whole genome shotgun (WGS) entry which is preliminary data.</text>
</comment>
<organism evidence="2 3">
    <name type="scientific">Streptomyces halstedii</name>
    <dbReference type="NCBI Taxonomy" id="1944"/>
    <lineage>
        <taxon>Bacteria</taxon>
        <taxon>Bacillati</taxon>
        <taxon>Actinomycetota</taxon>
        <taxon>Actinomycetes</taxon>
        <taxon>Kitasatosporales</taxon>
        <taxon>Streptomycetaceae</taxon>
        <taxon>Streptomyces</taxon>
    </lineage>
</organism>
<gene>
    <name evidence="2" type="ORF">G3I29_06645</name>
    <name evidence="1" type="ORF">STHAL_20025</name>
</gene>
<evidence type="ECO:0000313" key="1">
    <source>
        <dbReference type="EMBL" id="MBV7671738.1"/>
    </source>
</evidence>
<reference evidence="2 3" key="1">
    <citation type="submission" date="2020-01" db="EMBL/GenBank/DDBJ databases">
        <title>Insect and environment-associated Actinomycetes.</title>
        <authorList>
            <person name="Currrie C."/>
            <person name="Chevrette M."/>
            <person name="Carlson C."/>
            <person name="Stubbendieck R."/>
            <person name="Wendt-Pienkowski E."/>
        </authorList>
    </citation>
    <scope>NUCLEOTIDE SEQUENCE [LARGE SCALE GENOMIC DNA]</scope>
    <source>
        <strain evidence="2 3">SID11342</strain>
    </source>
</reference>
<dbReference type="AlphaFoldDB" id="A0A6N9TUN9"/>
<sequence>MSDRYFADPNRIQAGTRQLEAIAEIAHAMAADFLDEVSDTVTWPGVSDDFAKKVRPQEQEERQATKDTCLAIRDAVVGITEGTLENVQTMKTLRNRALEDISKQSSRISDVNGGHARH</sequence>
<evidence type="ECO:0000313" key="2">
    <source>
        <dbReference type="EMBL" id="NEA15211.1"/>
    </source>
</evidence>
<name>A0A6N9TUN9_STRHA</name>
<dbReference type="EMBL" id="JAAGLQ010000140">
    <property type="protein sequence ID" value="NEA15211.1"/>
    <property type="molecule type" value="Genomic_DNA"/>
</dbReference>